<feature type="domain" description="RING-type" evidence="10">
    <location>
        <begin position="43"/>
        <end position="91"/>
    </location>
</feature>
<dbReference type="PANTHER" id="PTHR25462">
    <property type="entry name" value="BONUS, ISOFORM C-RELATED"/>
    <property type="match status" value="1"/>
</dbReference>
<comment type="similarity">
    <text evidence="1">Belongs to the TRIM/RBCC family.</text>
</comment>
<dbReference type="InterPro" id="IPR013783">
    <property type="entry name" value="Ig-like_fold"/>
</dbReference>
<protein>
    <recommendedName>
        <fullName evidence="14">Tripartite motif-containing protein 2-like</fullName>
    </recommendedName>
</protein>
<dbReference type="Gene3D" id="2.60.40.10">
    <property type="entry name" value="Immunoglobulins"/>
    <property type="match status" value="1"/>
</dbReference>
<evidence type="ECO:0000256" key="4">
    <source>
        <dbReference type="ARBA" id="ARBA00022737"/>
    </source>
</evidence>
<dbReference type="PROSITE" id="PS00518">
    <property type="entry name" value="ZF_RING_1"/>
    <property type="match status" value="1"/>
</dbReference>
<evidence type="ECO:0000256" key="2">
    <source>
        <dbReference type="ARBA" id="ARBA00022553"/>
    </source>
</evidence>
<evidence type="ECO:0000256" key="3">
    <source>
        <dbReference type="ARBA" id="ARBA00022723"/>
    </source>
</evidence>
<evidence type="ECO:0000313" key="12">
    <source>
        <dbReference type="EMBL" id="CAL1547069.1"/>
    </source>
</evidence>
<dbReference type="GO" id="GO:0005654">
    <property type="term" value="C:nucleoplasm"/>
    <property type="evidence" value="ECO:0007669"/>
    <property type="project" value="TreeGrafter"/>
</dbReference>
<dbReference type="Pfam" id="PF13445">
    <property type="entry name" value="zf-RING_UBOX"/>
    <property type="match status" value="1"/>
</dbReference>
<evidence type="ECO:0000259" key="11">
    <source>
        <dbReference type="PROSITE" id="PS50119"/>
    </source>
</evidence>
<dbReference type="InterPro" id="IPR027370">
    <property type="entry name" value="Znf-RING_euk"/>
</dbReference>
<dbReference type="Pfam" id="PF01436">
    <property type="entry name" value="NHL"/>
    <property type="match status" value="1"/>
</dbReference>
<feature type="repeat" description="Filamin" evidence="8">
    <location>
        <begin position="321"/>
        <end position="427"/>
    </location>
</feature>
<dbReference type="InterPro" id="IPR001298">
    <property type="entry name" value="Filamin/ABP280_rpt"/>
</dbReference>
<dbReference type="InterPro" id="IPR047153">
    <property type="entry name" value="TRIM45/56/19-like"/>
</dbReference>
<dbReference type="Gene3D" id="2.120.10.30">
    <property type="entry name" value="TolB, C-terminal domain"/>
    <property type="match status" value="2"/>
</dbReference>
<evidence type="ECO:0008006" key="14">
    <source>
        <dbReference type="Google" id="ProtNLM"/>
    </source>
</evidence>
<feature type="repeat" description="NHL" evidence="9">
    <location>
        <begin position="436"/>
        <end position="477"/>
    </location>
</feature>
<dbReference type="InterPro" id="IPR017907">
    <property type="entry name" value="Znf_RING_CS"/>
</dbReference>
<dbReference type="GO" id="GO:0008270">
    <property type="term" value="F:zinc ion binding"/>
    <property type="evidence" value="ECO:0007669"/>
    <property type="project" value="UniProtKB-KW"/>
</dbReference>
<dbReference type="EMBL" id="CAXITT010000896">
    <property type="protein sequence ID" value="CAL1547069.1"/>
    <property type="molecule type" value="Genomic_DNA"/>
</dbReference>
<sequence>MAFISVTNSRLEKVGMRGAMMSSTLVETVSINYDDFNDSFLTCGTCLCTYDGQERTPKLLPCSHTVCRNCLERIIAAQTLDTGSFRCPICRENIHIPQGGVVSFPPSFIVNQLLDLMAQQRRDVIPKCSVHTTQELLFCETCDIVFCVQCVDGNHIGRGASEHTVIPFAIAIKRMSEILLYKAHLCIKNLNSAYEVVSEELRQLELSVDKTLDAINRSFQDVVAVIEKRRHDCLQWVRKTREEKKTILKEQLDLIQAEKEKVQLECDGLQYQVEVRNITKKISDLNEKLDTTSTLSEPRENSFLQYDYKHNDALREVAKAISNFGTIRVSTTFPALTTAEAKKATAHLRTSVKIHTVDYHGVPRSSGGDPITVELRTERGDLVECKVKDNDDGSYEVIYLPTKPGKLKLAINIFNRPIKDSPLLIDVGDHIEPIWRFGSRGMGEENVNQPTRIASGPDDIIYILDTGNSRIKVLARDGSFLRHLGPAGLEHQGATGFCVNGSGQIAVINWRTKLVSILDAVSGAAVKQYTCTEFVDPIDIAVNSRNEIVVADSSAHKIFKFDQSGNLVTTFGGQGDKDGQFKDINAVCIGKNDEILVADHRIQIFTKDGKYSRKVVDSGEGCYGGITVDSGGNILATITEKAFKSDRGAAKEKGSCGGRSFVHVFHSNGKLLYSIDSSTDRLKRPNGLAIISDFRLVVADLGNNCVKKYYYK</sequence>
<dbReference type="Gene3D" id="3.30.40.10">
    <property type="entry name" value="Zinc/RING finger domain, C3HC4 (zinc finger)"/>
    <property type="match status" value="1"/>
</dbReference>
<evidence type="ECO:0000256" key="8">
    <source>
        <dbReference type="PROSITE-ProRule" id="PRU00087"/>
    </source>
</evidence>
<accession>A0AAV2IMV3</accession>
<evidence type="ECO:0000259" key="10">
    <source>
        <dbReference type="PROSITE" id="PS50089"/>
    </source>
</evidence>
<feature type="domain" description="B box-type" evidence="11">
    <location>
        <begin position="128"/>
        <end position="168"/>
    </location>
</feature>
<evidence type="ECO:0000256" key="6">
    <source>
        <dbReference type="ARBA" id="ARBA00022833"/>
    </source>
</evidence>
<name>A0AAV2IMV3_LYMST</name>
<dbReference type="SMART" id="SM00557">
    <property type="entry name" value="IG_FLMN"/>
    <property type="match status" value="1"/>
</dbReference>
<dbReference type="PROSITE" id="PS51125">
    <property type="entry name" value="NHL"/>
    <property type="match status" value="3"/>
</dbReference>
<dbReference type="InterPro" id="IPR001841">
    <property type="entry name" value="Znf_RING"/>
</dbReference>
<dbReference type="PROSITE" id="PS50119">
    <property type="entry name" value="ZF_BBOX"/>
    <property type="match status" value="1"/>
</dbReference>
<dbReference type="GO" id="GO:0061630">
    <property type="term" value="F:ubiquitin protein ligase activity"/>
    <property type="evidence" value="ECO:0007669"/>
    <property type="project" value="TreeGrafter"/>
</dbReference>
<dbReference type="Pfam" id="PF00643">
    <property type="entry name" value="zf-B_box"/>
    <property type="match status" value="1"/>
</dbReference>
<reference evidence="12 13" key="1">
    <citation type="submission" date="2024-04" db="EMBL/GenBank/DDBJ databases">
        <authorList>
            <consortium name="Genoscope - CEA"/>
            <person name="William W."/>
        </authorList>
    </citation>
    <scope>NUCLEOTIDE SEQUENCE [LARGE SCALE GENOMIC DNA]</scope>
</reference>
<keyword evidence="3" id="KW-0479">Metal-binding</keyword>
<keyword evidence="2" id="KW-0597">Phosphoprotein</keyword>
<dbReference type="AlphaFoldDB" id="A0AAV2IMV3"/>
<dbReference type="SMART" id="SM00184">
    <property type="entry name" value="RING"/>
    <property type="match status" value="1"/>
</dbReference>
<dbReference type="PROSITE" id="PS50089">
    <property type="entry name" value="ZF_RING_2"/>
    <property type="match status" value="1"/>
</dbReference>
<dbReference type="SUPFAM" id="SSF57850">
    <property type="entry name" value="RING/U-box"/>
    <property type="match status" value="1"/>
</dbReference>
<gene>
    <name evidence="12" type="ORF">GSLYS_00020404001</name>
</gene>
<evidence type="ECO:0000256" key="1">
    <source>
        <dbReference type="ARBA" id="ARBA00008518"/>
    </source>
</evidence>
<dbReference type="InterPro" id="IPR001258">
    <property type="entry name" value="NHL_repeat"/>
</dbReference>
<feature type="repeat" description="NHL" evidence="9">
    <location>
        <begin position="533"/>
        <end position="564"/>
    </location>
</feature>
<dbReference type="Gene3D" id="3.30.160.60">
    <property type="entry name" value="Classic Zinc Finger"/>
    <property type="match status" value="1"/>
</dbReference>
<keyword evidence="5 7" id="KW-0863">Zinc-finger</keyword>
<dbReference type="InterPro" id="IPR014756">
    <property type="entry name" value="Ig_E-set"/>
</dbReference>
<feature type="repeat" description="NHL" evidence="9">
    <location>
        <begin position="568"/>
        <end position="608"/>
    </location>
</feature>
<evidence type="ECO:0000256" key="9">
    <source>
        <dbReference type="PROSITE-ProRule" id="PRU00504"/>
    </source>
</evidence>
<dbReference type="SUPFAM" id="SSF101898">
    <property type="entry name" value="NHL repeat"/>
    <property type="match status" value="1"/>
</dbReference>
<dbReference type="InterPro" id="IPR017868">
    <property type="entry name" value="Filamin/ABP280_repeat-like"/>
</dbReference>
<keyword evidence="6" id="KW-0862">Zinc</keyword>
<dbReference type="SUPFAM" id="SSF57845">
    <property type="entry name" value="B-box zinc-binding domain"/>
    <property type="match status" value="1"/>
</dbReference>
<keyword evidence="13" id="KW-1185">Reference proteome</keyword>
<dbReference type="CDD" id="cd16579">
    <property type="entry name" value="RING-HC_PML_C-V"/>
    <property type="match status" value="1"/>
</dbReference>
<comment type="caution">
    <text evidence="12">The sequence shown here is derived from an EMBL/GenBank/DDBJ whole genome shotgun (WGS) entry which is preliminary data.</text>
</comment>
<dbReference type="Proteomes" id="UP001497497">
    <property type="component" value="Unassembled WGS sequence"/>
</dbReference>
<dbReference type="InterPro" id="IPR013083">
    <property type="entry name" value="Znf_RING/FYVE/PHD"/>
</dbReference>
<dbReference type="InterPro" id="IPR011042">
    <property type="entry name" value="6-blade_b-propeller_TolB-like"/>
</dbReference>
<proteinExistence type="inferred from homology"/>
<dbReference type="InterPro" id="IPR000315">
    <property type="entry name" value="Znf_B-box"/>
</dbReference>
<evidence type="ECO:0000256" key="5">
    <source>
        <dbReference type="ARBA" id="ARBA00022771"/>
    </source>
</evidence>
<dbReference type="SUPFAM" id="SSF81296">
    <property type="entry name" value="E set domains"/>
    <property type="match status" value="1"/>
</dbReference>
<keyword evidence="4" id="KW-0677">Repeat</keyword>
<dbReference type="CDD" id="cd19756">
    <property type="entry name" value="Bbox2"/>
    <property type="match status" value="1"/>
</dbReference>
<evidence type="ECO:0000313" key="13">
    <source>
        <dbReference type="Proteomes" id="UP001497497"/>
    </source>
</evidence>
<dbReference type="PANTHER" id="PTHR25462:SF285">
    <property type="entry name" value="RING-TYPE DOMAIN-CONTAINING PROTEIN"/>
    <property type="match status" value="1"/>
</dbReference>
<dbReference type="PROSITE" id="PS50194">
    <property type="entry name" value="FILAMIN_REPEAT"/>
    <property type="match status" value="1"/>
</dbReference>
<organism evidence="12 13">
    <name type="scientific">Lymnaea stagnalis</name>
    <name type="common">Great pond snail</name>
    <name type="synonym">Helix stagnalis</name>
    <dbReference type="NCBI Taxonomy" id="6523"/>
    <lineage>
        <taxon>Eukaryota</taxon>
        <taxon>Metazoa</taxon>
        <taxon>Spiralia</taxon>
        <taxon>Lophotrochozoa</taxon>
        <taxon>Mollusca</taxon>
        <taxon>Gastropoda</taxon>
        <taxon>Heterobranchia</taxon>
        <taxon>Euthyneura</taxon>
        <taxon>Panpulmonata</taxon>
        <taxon>Hygrophila</taxon>
        <taxon>Lymnaeoidea</taxon>
        <taxon>Lymnaeidae</taxon>
        <taxon>Lymnaea</taxon>
    </lineage>
</organism>
<evidence type="ECO:0000256" key="7">
    <source>
        <dbReference type="PROSITE-ProRule" id="PRU00024"/>
    </source>
</evidence>
<dbReference type="Pfam" id="PF00630">
    <property type="entry name" value="Filamin"/>
    <property type="match status" value="1"/>
</dbReference>